<dbReference type="PROSITE" id="PS51118">
    <property type="entry name" value="HTH_HXLR"/>
    <property type="match status" value="1"/>
</dbReference>
<dbReference type="SUPFAM" id="SSF46785">
    <property type="entry name" value="Winged helix' DNA-binding domain"/>
    <property type="match status" value="1"/>
</dbReference>
<evidence type="ECO:0000259" key="4">
    <source>
        <dbReference type="PROSITE" id="PS51118"/>
    </source>
</evidence>
<organism evidence="5 6">
    <name type="scientific">Actinokineospora auranticolor</name>
    <dbReference type="NCBI Taxonomy" id="155976"/>
    <lineage>
        <taxon>Bacteria</taxon>
        <taxon>Bacillati</taxon>
        <taxon>Actinomycetota</taxon>
        <taxon>Actinomycetes</taxon>
        <taxon>Pseudonocardiales</taxon>
        <taxon>Pseudonocardiaceae</taxon>
        <taxon>Actinokineospora</taxon>
    </lineage>
</organism>
<feature type="domain" description="HTH hxlR-type" evidence="4">
    <location>
        <begin position="17"/>
        <end position="115"/>
    </location>
</feature>
<dbReference type="RefSeq" id="WP_104477405.1">
    <property type="nucleotide sequence ID" value="NZ_CP154825.1"/>
</dbReference>
<evidence type="ECO:0000256" key="2">
    <source>
        <dbReference type="ARBA" id="ARBA00023125"/>
    </source>
</evidence>
<dbReference type="Proteomes" id="UP000239203">
    <property type="component" value="Unassembled WGS sequence"/>
</dbReference>
<dbReference type="InterPro" id="IPR002577">
    <property type="entry name" value="HTH_HxlR"/>
</dbReference>
<evidence type="ECO:0000313" key="6">
    <source>
        <dbReference type="Proteomes" id="UP000239203"/>
    </source>
</evidence>
<keyword evidence="6" id="KW-1185">Reference proteome</keyword>
<keyword evidence="2 5" id="KW-0238">DNA-binding</keyword>
<dbReference type="PANTHER" id="PTHR33204:SF37">
    <property type="entry name" value="HTH-TYPE TRANSCRIPTIONAL REGULATOR YODB"/>
    <property type="match status" value="1"/>
</dbReference>
<accession>A0A2S6GZ63</accession>
<dbReference type="InterPro" id="IPR036388">
    <property type="entry name" value="WH-like_DNA-bd_sf"/>
</dbReference>
<comment type="caution">
    <text evidence="5">The sequence shown here is derived from an EMBL/GenBank/DDBJ whole genome shotgun (WGS) entry which is preliminary data.</text>
</comment>
<dbReference type="Pfam" id="PF01638">
    <property type="entry name" value="HxlR"/>
    <property type="match status" value="1"/>
</dbReference>
<evidence type="ECO:0000256" key="3">
    <source>
        <dbReference type="ARBA" id="ARBA00023163"/>
    </source>
</evidence>
<gene>
    <name evidence="5" type="ORF">CLV40_102365</name>
</gene>
<dbReference type="GO" id="GO:0003677">
    <property type="term" value="F:DNA binding"/>
    <property type="evidence" value="ECO:0007669"/>
    <property type="project" value="UniProtKB-KW"/>
</dbReference>
<evidence type="ECO:0000256" key="1">
    <source>
        <dbReference type="ARBA" id="ARBA00023015"/>
    </source>
</evidence>
<dbReference type="PANTHER" id="PTHR33204">
    <property type="entry name" value="TRANSCRIPTIONAL REGULATOR, MARR FAMILY"/>
    <property type="match status" value="1"/>
</dbReference>
<dbReference type="OrthoDB" id="370168at2"/>
<name>A0A2S6GZ63_9PSEU</name>
<reference evidence="5 6" key="1">
    <citation type="submission" date="2018-02" db="EMBL/GenBank/DDBJ databases">
        <title>Genomic Encyclopedia of Archaeal and Bacterial Type Strains, Phase II (KMG-II): from individual species to whole genera.</title>
        <authorList>
            <person name="Goeker M."/>
        </authorList>
    </citation>
    <scope>NUCLEOTIDE SEQUENCE [LARGE SCALE GENOMIC DNA]</scope>
    <source>
        <strain evidence="5 6">YU 961-1</strain>
    </source>
</reference>
<dbReference type="EMBL" id="PTIX01000002">
    <property type="protein sequence ID" value="PPK70450.1"/>
    <property type="molecule type" value="Genomic_DNA"/>
</dbReference>
<proteinExistence type="predicted"/>
<dbReference type="Gene3D" id="1.10.10.10">
    <property type="entry name" value="Winged helix-like DNA-binding domain superfamily/Winged helix DNA-binding domain"/>
    <property type="match status" value="1"/>
</dbReference>
<protein>
    <submittedName>
        <fullName evidence="5">DNA-binding HxlR family transcriptional regulator</fullName>
    </submittedName>
</protein>
<keyword evidence="3" id="KW-0804">Transcription</keyword>
<evidence type="ECO:0000313" key="5">
    <source>
        <dbReference type="EMBL" id="PPK70450.1"/>
    </source>
</evidence>
<dbReference type="AlphaFoldDB" id="A0A2S6GZ63"/>
<sequence>MGGMTETTSFDVYDRNCPGRAVMEHIASRWGVLVLAVLLDGTLRFSELRRAVGGVSEKMLAQTLQALERDGLVHREVRPVIPPHVDYSLTAVGVPIAEQVRGLYRLIEGSTAKILRAQADYDERRAATR</sequence>
<dbReference type="InterPro" id="IPR036390">
    <property type="entry name" value="WH_DNA-bd_sf"/>
</dbReference>
<keyword evidence="1" id="KW-0805">Transcription regulation</keyword>